<dbReference type="Proteomes" id="UP001201985">
    <property type="component" value="Unassembled WGS sequence"/>
</dbReference>
<dbReference type="PANTHER" id="PTHR10996:SF283">
    <property type="entry name" value="GLYOXYLATE_HYDROXYPYRUVATE REDUCTASE B"/>
    <property type="match status" value="1"/>
</dbReference>
<evidence type="ECO:0000256" key="2">
    <source>
        <dbReference type="RuleBase" id="RU003719"/>
    </source>
</evidence>
<keyword evidence="6" id="KW-1185">Reference proteome</keyword>
<dbReference type="SUPFAM" id="SSF51735">
    <property type="entry name" value="NAD(P)-binding Rossmann-fold domains"/>
    <property type="match status" value="1"/>
</dbReference>
<dbReference type="InterPro" id="IPR029753">
    <property type="entry name" value="D-isomer_DH_CS"/>
</dbReference>
<dbReference type="InterPro" id="IPR036291">
    <property type="entry name" value="NAD(P)-bd_dom_sf"/>
</dbReference>
<dbReference type="SUPFAM" id="SSF52283">
    <property type="entry name" value="Formate/glycerate dehydrogenase catalytic domain-like"/>
    <property type="match status" value="1"/>
</dbReference>
<sequence length="323" mass="34375">MAKIWTGDAPVLCLAHGAYDLETALRAQGWTGPAKVFKSKDELMANLAEVEALVISGFWTDDILDQAPKLKLVQSISAGTERYGLEAFRARGVHLCSGQGVNVNAVSDHAMALLLSLTRRVNEAVANQGKHEWRGMISDPAQREAELEGSTLVILGLGGIGGRLARLAQAFGMRVIGLKRNRSGANPDGIELRGPEELQALAAEADVLALTCPLTPETRGIVSAEVLRAMKPSAFLINVARGPVVDEAALAEVLRAGGIRGAGLDTFVEEPLDPASPLWDAPNTVITPHSAGETQFYERNVIRLLLQNIAALEKGEALVNKVA</sequence>
<dbReference type="Pfam" id="PF02826">
    <property type="entry name" value="2-Hacid_dh_C"/>
    <property type="match status" value="1"/>
</dbReference>
<dbReference type="CDD" id="cd05300">
    <property type="entry name" value="2-Hacid_dh_1"/>
    <property type="match status" value="1"/>
</dbReference>
<evidence type="ECO:0000259" key="3">
    <source>
        <dbReference type="Pfam" id="PF00389"/>
    </source>
</evidence>
<comment type="similarity">
    <text evidence="2">Belongs to the D-isomer specific 2-hydroxyacid dehydrogenase family.</text>
</comment>
<dbReference type="Gene3D" id="3.40.50.720">
    <property type="entry name" value="NAD(P)-binding Rossmann-like Domain"/>
    <property type="match status" value="2"/>
</dbReference>
<comment type="caution">
    <text evidence="5">The sequence shown here is derived from an EMBL/GenBank/DDBJ whole genome shotgun (WGS) entry which is preliminary data.</text>
</comment>
<evidence type="ECO:0000313" key="6">
    <source>
        <dbReference type="Proteomes" id="UP001201985"/>
    </source>
</evidence>
<evidence type="ECO:0000259" key="4">
    <source>
        <dbReference type="Pfam" id="PF02826"/>
    </source>
</evidence>
<name>A0ABS9W2T6_9PROT</name>
<feature type="domain" description="D-isomer specific 2-hydroxyacid dehydrogenase catalytic" evidence="3">
    <location>
        <begin position="37"/>
        <end position="322"/>
    </location>
</feature>
<evidence type="ECO:0000256" key="1">
    <source>
        <dbReference type="ARBA" id="ARBA00023002"/>
    </source>
</evidence>
<proteinExistence type="inferred from homology"/>
<keyword evidence="1 2" id="KW-0560">Oxidoreductase</keyword>
<dbReference type="InterPro" id="IPR006140">
    <property type="entry name" value="D-isomer_DH_NAD-bd"/>
</dbReference>
<dbReference type="InterPro" id="IPR006139">
    <property type="entry name" value="D-isomer_2_OHA_DH_cat_dom"/>
</dbReference>
<dbReference type="PANTHER" id="PTHR10996">
    <property type="entry name" value="2-HYDROXYACID DEHYDROGENASE-RELATED"/>
    <property type="match status" value="1"/>
</dbReference>
<accession>A0ABS9W2T6</accession>
<dbReference type="Pfam" id="PF00389">
    <property type="entry name" value="2-Hacid_dh"/>
    <property type="match status" value="1"/>
</dbReference>
<evidence type="ECO:0000313" key="5">
    <source>
        <dbReference type="EMBL" id="MCI0753588.1"/>
    </source>
</evidence>
<protein>
    <submittedName>
        <fullName evidence="5">D-2-hydroxyacid dehydrogenase</fullName>
    </submittedName>
</protein>
<organism evidence="5 6">
    <name type="scientific">Teichococcus vastitatis</name>
    <dbReference type="NCBI Taxonomy" id="2307076"/>
    <lineage>
        <taxon>Bacteria</taxon>
        <taxon>Pseudomonadati</taxon>
        <taxon>Pseudomonadota</taxon>
        <taxon>Alphaproteobacteria</taxon>
        <taxon>Acetobacterales</taxon>
        <taxon>Roseomonadaceae</taxon>
        <taxon>Roseomonas</taxon>
    </lineage>
</organism>
<feature type="domain" description="D-isomer specific 2-hydroxyacid dehydrogenase NAD-binding" evidence="4">
    <location>
        <begin position="111"/>
        <end position="291"/>
    </location>
</feature>
<dbReference type="InterPro" id="IPR050223">
    <property type="entry name" value="D-isomer_2-hydroxyacid_DH"/>
</dbReference>
<reference evidence="5 6" key="1">
    <citation type="submission" date="2022-03" db="EMBL/GenBank/DDBJ databases">
        <title>Complete genome analysis of Roseomonas KG 17.1 : a prolific producer of plant growth promoters.</title>
        <authorList>
            <person name="Saadouli I."/>
            <person name="Najjari A."/>
            <person name="Mosbah A."/>
            <person name="Ouzari H.I."/>
        </authorList>
    </citation>
    <scope>NUCLEOTIDE SEQUENCE [LARGE SCALE GENOMIC DNA]</scope>
    <source>
        <strain evidence="5 6">KG17-1</strain>
    </source>
</reference>
<dbReference type="PROSITE" id="PS00671">
    <property type="entry name" value="D_2_HYDROXYACID_DH_3"/>
    <property type="match status" value="1"/>
</dbReference>
<dbReference type="RefSeq" id="WP_120009956.1">
    <property type="nucleotide sequence ID" value="NZ_JALBUU010000004.1"/>
</dbReference>
<dbReference type="EMBL" id="JALBUU010000004">
    <property type="protein sequence ID" value="MCI0753588.1"/>
    <property type="molecule type" value="Genomic_DNA"/>
</dbReference>
<gene>
    <name evidence="5" type="ORF">MON41_07435</name>
</gene>